<dbReference type="AlphaFoldDB" id="A0A4V3GR42"/>
<gene>
    <name evidence="2" type="ORF">C8D74_101183</name>
</gene>
<evidence type="ECO:0000313" key="3">
    <source>
        <dbReference type="Proteomes" id="UP000294817"/>
    </source>
</evidence>
<name>A0A4V3GR42_9BACT</name>
<keyword evidence="3" id="KW-1185">Reference proteome</keyword>
<protein>
    <submittedName>
        <fullName evidence="2">Uncharacterized protein</fullName>
    </submittedName>
</protein>
<organism evidence="2 3">
    <name type="scientific">Petrotoga sibirica</name>
    <dbReference type="NCBI Taxonomy" id="156202"/>
    <lineage>
        <taxon>Bacteria</taxon>
        <taxon>Thermotogati</taxon>
        <taxon>Thermotogota</taxon>
        <taxon>Thermotogae</taxon>
        <taxon>Petrotogales</taxon>
        <taxon>Petrotogaceae</taxon>
        <taxon>Petrotoga</taxon>
    </lineage>
</organism>
<proteinExistence type="predicted"/>
<dbReference type="GO" id="GO:0006308">
    <property type="term" value="P:DNA catabolic process"/>
    <property type="evidence" value="ECO:0007669"/>
    <property type="project" value="InterPro"/>
</dbReference>
<dbReference type="GO" id="GO:0009318">
    <property type="term" value="C:exodeoxyribonuclease VII complex"/>
    <property type="evidence" value="ECO:0007669"/>
    <property type="project" value="InterPro"/>
</dbReference>
<dbReference type="EMBL" id="SODZ01000001">
    <property type="protein sequence ID" value="TDX17463.1"/>
    <property type="molecule type" value="Genomic_DNA"/>
</dbReference>
<dbReference type="SUPFAM" id="SSF116842">
    <property type="entry name" value="XseB-like"/>
    <property type="match status" value="1"/>
</dbReference>
<dbReference type="GO" id="GO:0008855">
    <property type="term" value="F:exodeoxyribonuclease VII activity"/>
    <property type="evidence" value="ECO:0007669"/>
    <property type="project" value="InterPro"/>
</dbReference>
<accession>A0A4V3GR42</accession>
<evidence type="ECO:0000256" key="1">
    <source>
        <dbReference type="SAM" id="Coils"/>
    </source>
</evidence>
<feature type="coiled-coil region" evidence="1">
    <location>
        <begin position="55"/>
        <end position="82"/>
    </location>
</feature>
<keyword evidence="1" id="KW-0175">Coiled coil</keyword>
<reference evidence="2 3" key="1">
    <citation type="submission" date="2019-03" db="EMBL/GenBank/DDBJ databases">
        <title>Genomic Encyclopedia of Type Strains, Phase IV (KMG-IV): sequencing the most valuable type-strain genomes for metagenomic binning, comparative biology and taxonomic classification.</title>
        <authorList>
            <person name="Goeker M."/>
        </authorList>
    </citation>
    <scope>NUCLEOTIDE SEQUENCE [LARGE SCALE GENOMIC DNA]</scope>
    <source>
        <strain evidence="2 3">DSM 13575</strain>
    </source>
</reference>
<evidence type="ECO:0000313" key="2">
    <source>
        <dbReference type="EMBL" id="TDX17463.1"/>
    </source>
</evidence>
<dbReference type="InterPro" id="IPR037004">
    <property type="entry name" value="Exonuc_VII_ssu_sf"/>
</dbReference>
<dbReference type="Proteomes" id="UP000294817">
    <property type="component" value="Unassembled WGS sequence"/>
</dbReference>
<comment type="caution">
    <text evidence="2">The sequence shown here is derived from an EMBL/GenBank/DDBJ whole genome shotgun (WGS) entry which is preliminary data.</text>
</comment>
<dbReference type="RefSeq" id="WP_103876621.1">
    <property type="nucleotide sequence ID" value="NZ_SODZ01000001.1"/>
</dbReference>
<sequence>MEEIIKLSQEEIKKMSFKEQLKLLERINDYFQNEKQDELDVENALEIYKKALDILTYAREKLVNLKEEKAQIDERYEKIKNQLSDSTSID</sequence>